<organism evidence="5 6">
    <name type="scientific">Coemansia pectinata</name>
    <dbReference type="NCBI Taxonomy" id="1052879"/>
    <lineage>
        <taxon>Eukaryota</taxon>
        <taxon>Fungi</taxon>
        <taxon>Fungi incertae sedis</taxon>
        <taxon>Zoopagomycota</taxon>
        <taxon>Kickxellomycotina</taxon>
        <taxon>Kickxellomycetes</taxon>
        <taxon>Kickxellales</taxon>
        <taxon>Kickxellaceae</taxon>
        <taxon>Coemansia</taxon>
    </lineage>
</organism>
<evidence type="ECO:0000256" key="2">
    <source>
        <dbReference type="ARBA" id="ARBA00023242"/>
    </source>
</evidence>
<dbReference type="OrthoDB" id="75720at2759"/>
<feature type="compositionally biased region" description="Acidic residues" evidence="3">
    <location>
        <begin position="220"/>
        <end position="229"/>
    </location>
</feature>
<dbReference type="InterPro" id="IPR019331">
    <property type="entry name" value="FAM192A/Fyv6_N"/>
</dbReference>
<feature type="compositionally biased region" description="Low complexity" evidence="3">
    <location>
        <begin position="128"/>
        <end position="157"/>
    </location>
</feature>
<sequence>MSTGNHTASTDPSSRFISESVIEEARQEREAAWQKAYESGDTSAAPPAESEYDPRTLYERLKEQRQKKDESYTESRRFANQIKKLDPEETEFLESIDEHALEKQRAERQAEILALAQFKDQVAEKRQTSTSTSSSRAQLASSKEGRIAAIAAVAGVRSRPKRTKPMESESSAKRIRSDHSDPDGDDDNAAATISDSQQVPPPPSGENALNTLLAFYGSDSDAEDSSSSD</sequence>
<feature type="compositionally biased region" description="Basic and acidic residues" evidence="3">
    <location>
        <begin position="164"/>
        <end position="182"/>
    </location>
</feature>
<accession>A0A9W8H191</accession>
<comment type="caution">
    <text evidence="5">The sequence shown here is derived from an EMBL/GenBank/DDBJ whole genome shotgun (WGS) entry which is preliminary data.</text>
</comment>
<reference evidence="5" key="1">
    <citation type="submission" date="2022-07" db="EMBL/GenBank/DDBJ databases">
        <title>Phylogenomic reconstructions and comparative analyses of Kickxellomycotina fungi.</title>
        <authorList>
            <person name="Reynolds N.K."/>
            <person name="Stajich J.E."/>
            <person name="Barry K."/>
            <person name="Grigoriev I.V."/>
            <person name="Crous P."/>
            <person name="Smith M.E."/>
        </authorList>
    </citation>
    <scope>NUCLEOTIDE SEQUENCE</scope>
    <source>
        <strain evidence="5">BCRC 34297</strain>
    </source>
</reference>
<keyword evidence="2" id="KW-0539">Nucleus</keyword>
<dbReference type="Pfam" id="PF10187">
    <property type="entry name" value="FAM192A_Fyv6_N"/>
    <property type="match status" value="1"/>
</dbReference>
<evidence type="ECO:0000256" key="1">
    <source>
        <dbReference type="ARBA" id="ARBA00004123"/>
    </source>
</evidence>
<dbReference type="Proteomes" id="UP001140011">
    <property type="component" value="Unassembled WGS sequence"/>
</dbReference>
<evidence type="ECO:0000256" key="3">
    <source>
        <dbReference type="SAM" id="MobiDB-lite"/>
    </source>
</evidence>
<evidence type="ECO:0000313" key="5">
    <source>
        <dbReference type="EMBL" id="KAJ2757194.1"/>
    </source>
</evidence>
<feature type="region of interest" description="Disordered" evidence="3">
    <location>
        <begin position="121"/>
        <end position="229"/>
    </location>
</feature>
<comment type="subcellular location">
    <subcellularLocation>
        <location evidence="1">Nucleus</location>
    </subcellularLocation>
</comment>
<dbReference type="EMBL" id="JANBUH010000005">
    <property type="protein sequence ID" value="KAJ2757194.1"/>
    <property type="molecule type" value="Genomic_DNA"/>
</dbReference>
<dbReference type="AlphaFoldDB" id="A0A9W8H191"/>
<dbReference type="InterPro" id="IPR039845">
    <property type="entry name" value="FAM192A"/>
</dbReference>
<feature type="region of interest" description="Disordered" evidence="3">
    <location>
        <begin position="27"/>
        <end position="55"/>
    </location>
</feature>
<dbReference type="PANTHER" id="PTHR13495:SF0">
    <property type="entry name" value="PSME3-INTERACTING PROTEIN"/>
    <property type="match status" value="1"/>
</dbReference>
<feature type="domain" description="FAM192A/Fyv6 N-terminal" evidence="4">
    <location>
        <begin position="16"/>
        <end position="119"/>
    </location>
</feature>
<protein>
    <recommendedName>
        <fullName evidence="4">FAM192A/Fyv6 N-terminal domain-containing protein</fullName>
    </recommendedName>
</protein>
<dbReference type="PANTHER" id="PTHR13495">
    <property type="entry name" value="NEFA-INTERACTING NUCLEAR PROTEIN NIP30"/>
    <property type="match status" value="1"/>
</dbReference>
<dbReference type="GO" id="GO:0005634">
    <property type="term" value="C:nucleus"/>
    <property type="evidence" value="ECO:0007669"/>
    <property type="project" value="UniProtKB-SubCell"/>
</dbReference>
<proteinExistence type="predicted"/>
<keyword evidence="6" id="KW-1185">Reference proteome</keyword>
<gene>
    <name evidence="5" type="ORF">GGI19_000244</name>
</gene>
<evidence type="ECO:0000313" key="6">
    <source>
        <dbReference type="Proteomes" id="UP001140011"/>
    </source>
</evidence>
<name>A0A9W8H191_9FUNG</name>
<evidence type="ECO:0000259" key="4">
    <source>
        <dbReference type="Pfam" id="PF10187"/>
    </source>
</evidence>